<evidence type="ECO:0000256" key="1">
    <source>
        <dbReference type="ARBA" id="ARBA00023015"/>
    </source>
</evidence>
<protein>
    <submittedName>
        <fullName evidence="6">cAMP-activated global transcriptional regulator CRP</fullName>
    </submittedName>
</protein>
<proteinExistence type="predicted"/>
<dbReference type="InterPro" id="IPR036390">
    <property type="entry name" value="WH_DNA-bd_sf"/>
</dbReference>
<reference evidence="7" key="1">
    <citation type="submission" date="2018-10" db="EMBL/GenBank/DDBJ databases">
        <authorList>
            <person name="Peiro R."/>
            <person name="Begona"/>
            <person name="Cbmso G."/>
            <person name="Lopez M."/>
            <person name="Gonzalez S."/>
            <person name="Sacristan E."/>
            <person name="Castillo E."/>
        </authorList>
    </citation>
    <scope>NUCLEOTIDE SEQUENCE [LARGE SCALE GENOMIC DNA]</scope>
</reference>
<sequence>MSALTDVFLAYGQRSKVPADQVVIRRGSAISRLYYIISGRVILYTTSPGGREIAFDIIRPGEVFALTGLSSRNSAIFEAKTITDCEVVTLERETARRVVLADPVVALEAFEALIEVLRTRTNLAESLATRDLGARLAHWILSQFRRSGRQLVPGASVSVEVSQRLIAGFSGVSRETVNRKLKEWSSGGIISLTGRTLTLLAPDELVRIAGEIDELRR</sequence>
<evidence type="ECO:0000259" key="4">
    <source>
        <dbReference type="PROSITE" id="PS50042"/>
    </source>
</evidence>
<evidence type="ECO:0000313" key="7">
    <source>
        <dbReference type="Proteomes" id="UP000289200"/>
    </source>
</evidence>
<feature type="domain" description="HTH crp-type" evidence="5">
    <location>
        <begin position="130"/>
        <end position="203"/>
    </location>
</feature>
<dbReference type="RefSeq" id="WP_129610489.1">
    <property type="nucleotide sequence ID" value="NZ_UWOC01000169.1"/>
</dbReference>
<gene>
    <name evidence="6" type="primary">crp_1</name>
    <name evidence="6" type="ORF">RHODGE_RHODGE_03581</name>
</gene>
<evidence type="ECO:0000256" key="2">
    <source>
        <dbReference type="ARBA" id="ARBA00023125"/>
    </source>
</evidence>
<dbReference type="PROSITE" id="PS51063">
    <property type="entry name" value="HTH_CRP_2"/>
    <property type="match status" value="1"/>
</dbReference>
<keyword evidence="7" id="KW-1185">Reference proteome</keyword>
<dbReference type="Pfam" id="PF00027">
    <property type="entry name" value="cNMP_binding"/>
    <property type="match status" value="1"/>
</dbReference>
<dbReference type="CDD" id="cd00038">
    <property type="entry name" value="CAP_ED"/>
    <property type="match status" value="1"/>
</dbReference>
<dbReference type="SMART" id="SM00419">
    <property type="entry name" value="HTH_CRP"/>
    <property type="match status" value="1"/>
</dbReference>
<dbReference type="PANTHER" id="PTHR24567">
    <property type="entry name" value="CRP FAMILY TRANSCRIPTIONAL REGULATORY PROTEIN"/>
    <property type="match status" value="1"/>
</dbReference>
<organism evidence="6 7">
    <name type="scientific">Rhodoplanes serenus</name>
    <dbReference type="NCBI Taxonomy" id="200615"/>
    <lineage>
        <taxon>Bacteria</taxon>
        <taxon>Pseudomonadati</taxon>
        <taxon>Pseudomonadota</taxon>
        <taxon>Alphaproteobacteria</taxon>
        <taxon>Hyphomicrobiales</taxon>
        <taxon>Nitrobacteraceae</taxon>
        <taxon>Rhodoplanes</taxon>
    </lineage>
</organism>
<dbReference type="PROSITE" id="PS50042">
    <property type="entry name" value="CNMP_BINDING_3"/>
    <property type="match status" value="1"/>
</dbReference>
<dbReference type="Proteomes" id="UP000289200">
    <property type="component" value="Unassembled WGS sequence"/>
</dbReference>
<keyword evidence="3" id="KW-0804">Transcription</keyword>
<dbReference type="EMBL" id="UWOC01000169">
    <property type="protein sequence ID" value="VCU10391.1"/>
    <property type="molecule type" value="Genomic_DNA"/>
</dbReference>
<dbReference type="AlphaFoldDB" id="A0A447CYL6"/>
<dbReference type="SUPFAM" id="SSF46785">
    <property type="entry name" value="Winged helix' DNA-binding domain"/>
    <property type="match status" value="1"/>
</dbReference>
<dbReference type="InterPro" id="IPR000595">
    <property type="entry name" value="cNMP-bd_dom"/>
</dbReference>
<keyword evidence="2" id="KW-0238">DNA-binding</keyword>
<dbReference type="InterPro" id="IPR050397">
    <property type="entry name" value="Env_Response_Regulators"/>
</dbReference>
<accession>A0A447CYL6</accession>
<dbReference type="InterPro" id="IPR018490">
    <property type="entry name" value="cNMP-bd_dom_sf"/>
</dbReference>
<feature type="domain" description="Cyclic nucleotide-binding" evidence="4">
    <location>
        <begin position="1"/>
        <end position="116"/>
    </location>
</feature>
<dbReference type="PANTHER" id="PTHR24567:SF68">
    <property type="entry name" value="DNA-BINDING TRANSCRIPTIONAL DUAL REGULATOR CRP"/>
    <property type="match status" value="1"/>
</dbReference>
<dbReference type="InterPro" id="IPR012318">
    <property type="entry name" value="HTH_CRP"/>
</dbReference>
<dbReference type="SUPFAM" id="SSF51206">
    <property type="entry name" value="cAMP-binding domain-like"/>
    <property type="match status" value="1"/>
</dbReference>
<dbReference type="OrthoDB" id="3525895at2"/>
<dbReference type="GO" id="GO:0003677">
    <property type="term" value="F:DNA binding"/>
    <property type="evidence" value="ECO:0007669"/>
    <property type="project" value="UniProtKB-KW"/>
</dbReference>
<dbReference type="SMART" id="SM00100">
    <property type="entry name" value="cNMP"/>
    <property type="match status" value="1"/>
</dbReference>
<evidence type="ECO:0000256" key="3">
    <source>
        <dbReference type="ARBA" id="ARBA00023163"/>
    </source>
</evidence>
<evidence type="ECO:0000259" key="5">
    <source>
        <dbReference type="PROSITE" id="PS51063"/>
    </source>
</evidence>
<dbReference type="GO" id="GO:0005829">
    <property type="term" value="C:cytosol"/>
    <property type="evidence" value="ECO:0007669"/>
    <property type="project" value="TreeGrafter"/>
</dbReference>
<name>A0A447CYL6_9BRAD</name>
<comment type="caution">
    <text evidence="6">The sequence shown here is derived from an EMBL/GenBank/DDBJ whole genome shotgun (WGS) entry which is preliminary data.</text>
</comment>
<evidence type="ECO:0000313" key="6">
    <source>
        <dbReference type="EMBL" id="VCU10391.1"/>
    </source>
</evidence>
<keyword evidence="1" id="KW-0805">Transcription regulation</keyword>
<dbReference type="Pfam" id="PF13545">
    <property type="entry name" value="HTH_Crp_2"/>
    <property type="match status" value="1"/>
</dbReference>
<dbReference type="GO" id="GO:0003700">
    <property type="term" value="F:DNA-binding transcription factor activity"/>
    <property type="evidence" value="ECO:0007669"/>
    <property type="project" value="TreeGrafter"/>
</dbReference>
<dbReference type="Gene3D" id="2.60.120.10">
    <property type="entry name" value="Jelly Rolls"/>
    <property type="match status" value="1"/>
</dbReference>
<dbReference type="InterPro" id="IPR014710">
    <property type="entry name" value="RmlC-like_jellyroll"/>
</dbReference>